<dbReference type="Pfam" id="PF00571">
    <property type="entry name" value="CBS"/>
    <property type="match status" value="1"/>
</dbReference>
<dbReference type="AlphaFoldDB" id="A0A841LF56"/>
<evidence type="ECO:0000256" key="9">
    <source>
        <dbReference type="SAM" id="Phobius"/>
    </source>
</evidence>
<dbReference type="PROSITE" id="PS51846">
    <property type="entry name" value="CNNM"/>
    <property type="match status" value="1"/>
</dbReference>
<dbReference type="CDD" id="cd04590">
    <property type="entry name" value="CBS_pair_CorC_HlyC_assoc"/>
    <property type="match status" value="1"/>
</dbReference>
<dbReference type="PANTHER" id="PTHR22777:SF4">
    <property type="entry name" value="UPF0053 PROTEIN SLL1254"/>
    <property type="match status" value="1"/>
</dbReference>
<dbReference type="PROSITE" id="PS51371">
    <property type="entry name" value="CBS"/>
    <property type="match status" value="1"/>
</dbReference>
<evidence type="ECO:0000256" key="6">
    <source>
        <dbReference type="ARBA" id="ARBA00023136"/>
    </source>
</evidence>
<feature type="domain" description="CNNM transmembrane" evidence="11">
    <location>
        <begin position="1"/>
        <end position="184"/>
    </location>
</feature>
<keyword evidence="3" id="KW-0677">Repeat</keyword>
<feature type="transmembrane region" description="Helical" evidence="9">
    <location>
        <begin position="91"/>
        <end position="112"/>
    </location>
</feature>
<evidence type="ECO:0000313" key="12">
    <source>
        <dbReference type="EMBL" id="MBB6228445.1"/>
    </source>
</evidence>
<dbReference type="InterPro" id="IPR044751">
    <property type="entry name" value="Ion_transp-like_CBS"/>
</dbReference>
<evidence type="ECO:0000313" key="13">
    <source>
        <dbReference type="Proteomes" id="UP000538147"/>
    </source>
</evidence>
<organism evidence="12 13">
    <name type="scientific">Polymorphobacter multimanifer</name>
    <dbReference type="NCBI Taxonomy" id="1070431"/>
    <lineage>
        <taxon>Bacteria</taxon>
        <taxon>Pseudomonadati</taxon>
        <taxon>Pseudomonadota</taxon>
        <taxon>Alphaproteobacteria</taxon>
        <taxon>Sphingomonadales</taxon>
        <taxon>Sphingosinicellaceae</taxon>
        <taxon>Polymorphobacter</taxon>
    </lineage>
</organism>
<evidence type="ECO:0000256" key="1">
    <source>
        <dbReference type="ARBA" id="ARBA00004141"/>
    </source>
</evidence>
<dbReference type="PANTHER" id="PTHR22777">
    <property type="entry name" value="HEMOLYSIN-RELATED"/>
    <property type="match status" value="1"/>
</dbReference>
<keyword evidence="13" id="KW-1185">Reference proteome</keyword>
<dbReference type="GO" id="GO:0005886">
    <property type="term" value="C:plasma membrane"/>
    <property type="evidence" value="ECO:0007669"/>
    <property type="project" value="TreeGrafter"/>
</dbReference>
<evidence type="ECO:0000256" key="8">
    <source>
        <dbReference type="PROSITE-ProRule" id="PRU01193"/>
    </source>
</evidence>
<feature type="domain" description="CBS" evidence="10">
    <location>
        <begin position="268"/>
        <end position="326"/>
    </location>
</feature>
<dbReference type="SUPFAM" id="SSF54631">
    <property type="entry name" value="CBS-domain pair"/>
    <property type="match status" value="1"/>
</dbReference>
<dbReference type="EMBL" id="JACIIV010000019">
    <property type="protein sequence ID" value="MBB6228445.1"/>
    <property type="molecule type" value="Genomic_DNA"/>
</dbReference>
<feature type="transmembrane region" description="Helical" evidence="9">
    <location>
        <begin position="124"/>
        <end position="145"/>
    </location>
</feature>
<dbReference type="Pfam" id="PF01595">
    <property type="entry name" value="CNNM"/>
    <property type="match status" value="1"/>
</dbReference>
<keyword evidence="2 8" id="KW-0812">Transmembrane</keyword>
<keyword evidence="4 8" id="KW-1133">Transmembrane helix</keyword>
<protein>
    <submittedName>
        <fullName evidence="12">CBS domain containing-hemolysin-like protein</fullName>
    </submittedName>
</protein>
<dbReference type="RefSeq" id="WP_184200774.1">
    <property type="nucleotide sequence ID" value="NZ_JACIIV010000019.1"/>
</dbReference>
<dbReference type="InterPro" id="IPR002550">
    <property type="entry name" value="CNNM"/>
</dbReference>
<gene>
    <name evidence="12" type="ORF">FHS79_002632</name>
</gene>
<evidence type="ECO:0000259" key="11">
    <source>
        <dbReference type="PROSITE" id="PS51846"/>
    </source>
</evidence>
<reference evidence="12 13" key="1">
    <citation type="submission" date="2020-08" db="EMBL/GenBank/DDBJ databases">
        <title>Genomic Encyclopedia of Type Strains, Phase IV (KMG-IV): sequencing the most valuable type-strain genomes for metagenomic binning, comparative biology and taxonomic classification.</title>
        <authorList>
            <person name="Goeker M."/>
        </authorList>
    </citation>
    <scope>NUCLEOTIDE SEQUENCE [LARGE SCALE GENOMIC DNA]</scope>
    <source>
        <strain evidence="12 13">DSM 102189</strain>
    </source>
</reference>
<dbReference type="Proteomes" id="UP000538147">
    <property type="component" value="Unassembled WGS sequence"/>
</dbReference>
<comment type="subcellular location">
    <subcellularLocation>
        <location evidence="1">Membrane</location>
        <topology evidence="1">Multi-pass membrane protein</topology>
    </subcellularLocation>
</comment>
<evidence type="ECO:0000256" key="3">
    <source>
        <dbReference type="ARBA" id="ARBA00022737"/>
    </source>
</evidence>
<dbReference type="InterPro" id="IPR000644">
    <property type="entry name" value="CBS_dom"/>
</dbReference>
<evidence type="ECO:0000256" key="7">
    <source>
        <dbReference type="PROSITE-ProRule" id="PRU00703"/>
    </source>
</evidence>
<keyword evidence="6 8" id="KW-0472">Membrane</keyword>
<dbReference type="InterPro" id="IPR046342">
    <property type="entry name" value="CBS_dom_sf"/>
</dbReference>
<proteinExistence type="predicted"/>
<name>A0A841LF56_9SPHN</name>
<evidence type="ECO:0000256" key="5">
    <source>
        <dbReference type="ARBA" id="ARBA00023122"/>
    </source>
</evidence>
<evidence type="ECO:0000259" key="10">
    <source>
        <dbReference type="PROSITE" id="PS51371"/>
    </source>
</evidence>
<keyword evidence="5 7" id="KW-0129">CBS domain</keyword>
<evidence type="ECO:0000256" key="4">
    <source>
        <dbReference type="ARBA" id="ARBA00022989"/>
    </source>
</evidence>
<dbReference type="Gene3D" id="3.10.580.10">
    <property type="entry name" value="CBS-domain"/>
    <property type="match status" value="1"/>
</dbReference>
<sequence>MIELLLGFLVLSIVASFMCSLWEAVLLSISPSYMQLQLNEGTRIGKRMAEFKDNIDKPLAAILSLNTIAHTAGAIGVGAQATKIWGDTNPVITGAIVPILMTLAILLVSEILPKTMGANNWRALAPFTVRCLDVLVKLLAPLIWLCQLVTRVFNKGKKNNIFTRSDFLAMAQIGTEEGALDERESAFINSLMNFRKVRARDVMTPRTVVVSAPGHATFRELYDMQDELIFSRIPVRGTDTAELLGYVLKDEVLEHIVDGEEQRQLSSILRPIMSVLESKSILALFDDLMKSREHIANVLDEYGSTVGIVTMEDIVETLLGAEIMDESDRIADMQVLARRKYTARVGSAGSRSSSARKDSEQE</sequence>
<evidence type="ECO:0000256" key="2">
    <source>
        <dbReference type="ARBA" id="ARBA00022692"/>
    </source>
</evidence>
<comment type="caution">
    <text evidence="12">The sequence shown here is derived from an EMBL/GenBank/DDBJ whole genome shotgun (WGS) entry which is preliminary data.</text>
</comment>
<accession>A0A841LF56</accession>